<dbReference type="Gene3D" id="3.30.70.100">
    <property type="match status" value="2"/>
</dbReference>
<dbReference type="Proteomes" id="UP000030752">
    <property type="component" value="Unassembled WGS sequence"/>
</dbReference>
<dbReference type="eggNOG" id="ENOG502R81D">
    <property type="taxonomic scope" value="Eukaryota"/>
</dbReference>
<dbReference type="GeneID" id="19977986"/>
<gene>
    <name evidence="1" type="ORF">HMPREF1541_10647</name>
</gene>
<dbReference type="AlphaFoldDB" id="W2S5X7"/>
<dbReference type="RefSeq" id="XP_008713539.1">
    <property type="nucleotide sequence ID" value="XM_008715317.1"/>
</dbReference>
<keyword evidence="2" id="KW-1185">Reference proteome</keyword>
<dbReference type="SUPFAM" id="SSF54909">
    <property type="entry name" value="Dimeric alpha+beta barrel"/>
    <property type="match status" value="2"/>
</dbReference>
<dbReference type="VEuPathDB" id="FungiDB:HMPREF1541_10647"/>
<proteinExistence type="predicted"/>
<evidence type="ECO:0000313" key="2">
    <source>
        <dbReference type="Proteomes" id="UP000030752"/>
    </source>
</evidence>
<dbReference type="OrthoDB" id="3830579at2759"/>
<name>W2S5X7_CYPE1</name>
<evidence type="ECO:0000313" key="1">
    <source>
        <dbReference type="EMBL" id="ETN44097.1"/>
    </source>
</evidence>
<dbReference type="InterPro" id="IPR011008">
    <property type="entry name" value="Dimeric_a/b-barrel"/>
</dbReference>
<organism evidence="1 2">
    <name type="scientific">Cyphellophora europaea (strain CBS 101466)</name>
    <name type="common">Phialophora europaea</name>
    <dbReference type="NCBI Taxonomy" id="1220924"/>
    <lineage>
        <taxon>Eukaryota</taxon>
        <taxon>Fungi</taxon>
        <taxon>Dikarya</taxon>
        <taxon>Ascomycota</taxon>
        <taxon>Pezizomycotina</taxon>
        <taxon>Eurotiomycetes</taxon>
        <taxon>Chaetothyriomycetidae</taxon>
        <taxon>Chaetothyriales</taxon>
        <taxon>Cyphellophoraceae</taxon>
        <taxon>Cyphellophora</taxon>
    </lineage>
</organism>
<dbReference type="HOGENOM" id="CLU_081631_2_1_1"/>
<dbReference type="InParanoid" id="W2S5X7"/>
<protein>
    <recommendedName>
        <fullName evidence="3">ABM domain-containing protein</fullName>
    </recommendedName>
</protein>
<accession>W2S5X7</accession>
<sequence length="228" mass="25732">MEAADMVPYTQILYLSVPQEQELESSTSDTGLAWSKALDVVEQSQGFVRLSWGRSPEDRSKVQLHTVRTTLAQHQNFLYSAAYDHILQLIQPFLIPDTKPFARHAPLKHFTPERRSPLSPSTPVTGSAVYVSTDVTWHEGAWPLWTHIVRHVPGCIGIVGGELVEQVDGKSNCYLVYVGWESIKAHEDYHHTKHFASRRVVLGLGNDGYREYGHMVFEGERVKPGVKL</sequence>
<reference evidence="1 2" key="1">
    <citation type="submission" date="2013-03" db="EMBL/GenBank/DDBJ databases">
        <title>The Genome Sequence of Phialophora europaea CBS 101466.</title>
        <authorList>
            <consortium name="The Broad Institute Genomics Platform"/>
            <person name="Cuomo C."/>
            <person name="de Hoog S."/>
            <person name="Gorbushina A."/>
            <person name="Walker B."/>
            <person name="Young S.K."/>
            <person name="Zeng Q."/>
            <person name="Gargeya S."/>
            <person name="Fitzgerald M."/>
            <person name="Haas B."/>
            <person name="Abouelleil A."/>
            <person name="Allen A.W."/>
            <person name="Alvarado L."/>
            <person name="Arachchi H.M."/>
            <person name="Berlin A.M."/>
            <person name="Chapman S.B."/>
            <person name="Gainer-Dewar J."/>
            <person name="Goldberg J."/>
            <person name="Griggs A."/>
            <person name="Gujja S."/>
            <person name="Hansen M."/>
            <person name="Howarth C."/>
            <person name="Imamovic A."/>
            <person name="Ireland A."/>
            <person name="Larimer J."/>
            <person name="McCowan C."/>
            <person name="Murphy C."/>
            <person name="Pearson M."/>
            <person name="Poon T.W."/>
            <person name="Priest M."/>
            <person name="Roberts A."/>
            <person name="Saif S."/>
            <person name="Shea T."/>
            <person name="Sisk P."/>
            <person name="Sykes S."/>
            <person name="Wortman J."/>
            <person name="Nusbaum C."/>
            <person name="Birren B."/>
        </authorList>
    </citation>
    <scope>NUCLEOTIDE SEQUENCE [LARGE SCALE GENOMIC DNA]</scope>
    <source>
        <strain evidence="1 2">CBS 101466</strain>
    </source>
</reference>
<dbReference type="EMBL" id="KI635846">
    <property type="protein sequence ID" value="ETN44097.1"/>
    <property type="molecule type" value="Genomic_DNA"/>
</dbReference>
<evidence type="ECO:0008006" key="3">
    <source>
        <dbReference type="Google" id="ProtNLM"/>
    </source>
</evidence>